<dbReference type="RefSeq" id="WP_072305959.1">
    <property type="nucleotide sequence ID" value="NZ_FPJA01000005.1"/>
</dbReference>
<dbReference type="Gene3D" id="2.160.10.10">
    <property type="entry name" value="Hexapeptide repeat proteins"/>
    <property type="match status" value="1"/>
</dbReference>
<protein>
    <submittedName>
        <fullName evidence="1">Transferase hexapeptide (Six repeat-containing protein)</fullName>
    </submittedName>
</protein>
<dbReference type="InterPro" id="IPR051159">
    <property type="entry name" value="Hexapeptide_acetyltransf"/>
</dbReference>
<sequence length="302" mass="34218">MDRDSKICQVLTEAVMGNRKNFILYPFGVNGVYVKLILNKRFGIKEKYILDNNLCKINPVIKSVEFLRELPKGSYTILLTSSNPDSYKQVLENLKKYADESDIIDIFRDYNINTRKIYTKCGKYSAGPLCNHWLVERVGAFSSFAEGCDVVLNHTVDFISTHGFLYADKDTTSVLPTSYSEQIGTDWYFPGVTPKKSAHKASRITIGNDVWLGKNVIITNGANIGDGVIAGAGAVITKDVPDYAIVGGVPARLIRWRYPHEQAKQLKAIAWWDWPDEKIRACYDDFYLPIEAFLAKHWRDKS</sequence>
<evidence type="ECO:0000313" key="1">
    <source>
        <dbReference type="EMBL" id="SFW32067.1"/>
    </source>
</evidence>
<dbReference type="PANTHER" id="PTHR23416">
    <property type="entry name" value="SIALIC ACID SYNTHASE-RELATED"/>
    <property type="match status" value="1"/>
</dbReference>
<dbReference type="CDD" id="cd03349">
    <property type="entry name" value="LbH_XAT"/>
    <property type="match status" value="1"/>
</dbReference>
<dbReference type="SUPFAM" id="SSF51161">
    <property type="entry name" value="Trimeric LpxA-like enzymes"/>
    <property type="match status" value="1"/>
</dbReference>
<name>A0A1K1N9L2_SELRU</name>
<proteinExistence type="predicted"/>
<reference evidence="2" key="1">
    <citation type="submission" date="2016-11" db="EMBL/GenBank/DDBJ databases">
        <authorList>
            <person name="Varghese N."/>
            <person name="Submissions S."/>
        </authorList>
    </citation>
    <scope>NUCLEOTIDE SEQUENCE [LARGE SCALE GENOMIC DNA]</scope>
    <source>
        <strain evidence="2">C3</strain>
    </source>
</reference>
<dbReference type="EMBL" id="FPJA01000005">
    <property type="protein sequence ID" value="SFW32067.1"/>
    <property type="molecule type" value="Genomic_DNA"/>
</dbReference>
<evidence type="ECO:0000313" key="2">
    <source>
        <dbReference type="Proteomes" id="UP000182958"/>
    </source>
</evidence>
<accession>A0A1K1N9L2</accession>
<dbReference type="Proteomes" id="UP000182958">
    <property type="component" value="Unassembled WGS sequence"/>
</dbReference>
<keyword evidence="1" id="KW-0808">Transferase</keyword>
<dbReference type="InterPro" id="IPR011004">
    <property type="entry name" value="Trimer_LpxA-like_sf"/>
</dbReference>
<organism evidence="1 2">
    <name type="scientific">Selenomonas ruminantium</name>
    <dbReference type="NCBI Taxonomy" id="971"/>
    <lineage>
        <taxon>Bacteria</taxon>
        <taxon>Bacillati</taxon>
        <taxon>Bacillota</taxon>
        <taxon>Negativicutes</taxon>
        <taxon>Selenomonadales</taxon>
        <taxon>Selenomonadaceae</taxon>
        <taxon>Selenomonas</taxon>
    </lineage>
</organism>
<dbReference type="GO" id="GO:0016740">
    <property type="term" value="F:transferase activity"/>
    <property type="evidence" value="ECO:0007669"/>
    <property type="project" value="UniProtKB-KW"/>
</dbReference>
<gene>
    <name evidence="1" type="ORF">SAMN02910323_1291</name>
</gene>
<dbReference type="AlphaFoldDB" id="A0A1K1N9L2"/>
<keyword evidence="2" id="KW-1185">Reference proteome</keyword>